<feature type="transmembrane region" description="Helical" evidence="2">
    <location>
        <begin position="131"/>
        <end position="158"/>
    </location>
</feature>
<dbReference type="Proteomes" id="UP000622448">
    <property type="component" value="Unassembled WGS sequence"/>
</dbReference>
<sequence length="342" mass="35989">MDDQTQPQPPQQPVPPATPTPAQPAQPAQPASPYAQPTAPVPGPAPYGQPQQPGQAYGQAYGQQPPYYQPVAPQSNGKAVAALVCGILAILFSATILLGIVLGIVAIVLAVQAVKATGKDSKATGGKVCGIVGIVLSVLAFFLYVVLGLGMLAFVAAYDDVEYRSSSTSDLSAITEGDQQMEAAMSDKLDLLKNKDAAIMQQIADDADEQLSDATGYSLTDLGIDPAVFVEWMLTDFDYQLDGAYDNGDGTGTAYADVTLRDSMAFATTFMEDAQAAIDAGEMQTLDEAGAKALLGELYQAAMDKTTAMATNYVSLDLVKSGDAWQVDEDSWSDELDYLFGL</sequence>
<feature type="compositionally biased region" description="Pro residues" evidence="1">
    <location>
        <begin position="7"/>
        <end position="24"/>
    </location>
</feature>
<keyword evidence="4" id="KW-1185">Reference proteome</keyword>
<feature type="compositionally biased region" description="Low complexity" evidence="1">
    <location>
        <begin position="25"/>
        <end position="38"/>
    </location>
</feature>
<accession>A0ABR7BQN8</accession>
<evidence type="ECO:0000313" key="3">
    <source>
        <dbReference type="EMBL" id="MBC5583931.1"/>
    </source>
</evidence>
<organism evidence="3 4">
    <name type="scientific">Eggerthella hominis</name>
    <dbReference type="NCBI Taxonomy" id="2763043"/>
    <lineage>
        <taxon>Bacteria</taxon>
        <taxon>Bacillati</taxon>
        <taxon>Actinomycetota</taxon>
        <taxon>Coriobacteriia</taxon>
        <taxon>Eggerthellales</taxon>
        <taxon>Eggerthellaceae</taxon>
        <taxon>Eggerthella</taxon>
    </lineage>
</organism>
<dbReference type="EMBL" id="JACOOA010000002">
    <property type="protein sequence ID" value="MBC5583931.1"/>
    <property type="molecule type" value="Genomic_DNA"/>
</dbReference>
<comment type="caution">
    <text evidence="3">The sequence shown here is derived from an EMBL/GenBank/DDBJ whole genome shotgun (WGS) entry which is preliminary data.</text>
</comment>
<keyword evidence="2" id="KW-1133">Transmembrane helix</keyword>
<reference evidence="3 4" key="1">
    <citation type="submission" date="2020-08" db="EMBL/GenBank/DDBJ databases">
        <title>Genome public.</title>
        <authorList>
            <person name="Liu C."/>
            <person name="Sun Q."/>
        </authorList>
    </citation>
    <scope>NUCLEOTIDE SEQUENCE [LARGE SCALE GENOMIC DNA]</scope>
    <source>
        <strain evidence="3 4">NSJ-70</strain>
    </source>
</reference>
<keyword evidence="2" id="KW-0812">Transmembrane</keyword>
<protein>
    <submittedName>
        <fullName evidence="3">DUF4190 domain-containing protein</fullName>
    </submittedName>
</protein>
<keyword evidence="2" id="KW-0472">Membrane</keyword>
<proteinExistence type="predicted"/>
<dbReference type="RefSeq" id="WP_186938458.1">
    <property type="nucleotide sequence ID" value="NZ_JACOOA010000002.1"/>
</dbReference>
<evidence type="ECO:0000313" key="4">
    <source>
        <dbReference type="Proteomes" id="UP000622448"/>
    </source>
</evidence>
<evidence type="ECO:0000256" key="1">
    <source>
        <dbReference type="SAM" id="MobiDB-lite"/>
    </source>
</evidence>
<name>A0ABR7BQN8_9ACTN</name>
<feature type="region of interest" description="Disordered" evidence="1">
    <location>
        <begin position="1"/>
        <end position="56"/>
    </location>
</feature>
<evidence type="ECO:0000256" key="2">
    <source>
        <dbReference type="SAM" id="Phobius"/>
    </source>
</evidence>
<feature type="transmembrane region" description="Helical" evidence="2">
    <location>
        <begin position="80"/>
        <end position="111"/>
    </location>
</feature>
<gene>
    <name evidence="3" type="ORF">H8S61_06955</name>
</gene>
<dbReference type="SUPFAM" id="SSF81995">
    <property type="entry name" value="beta-sandwich domain of Sec23/24"/>
    <property type="match status" value="1"/>
</dbReference>